<feature type="compositionally biased region" description="Pro residues" evidence="1">
    <location>
        <begin position="415"/>
        <end position="425"/>
    </location>
</feature>
<reference evidence="2 3" key="1">
    <citation type="journal article" date="2009" name="PLoS Genet.">
        <title>The genome of Nectria haematococca: contribution of supernumerary chromosomes to gene expansion.</title>
        <authorList>
            <person name="Coleman J.J."/>
            <person name="Rounsley S.D."/>
            <person name="Rodriguez-Carres M."/>
            <person name="Kuo A."/>
            <person name="Wasmann C.C."/>
            <person name="Grimwood J."/>
            <person name="Schmutz J."/>
            <person name="Taga M."/>
            <person name="White G.J."/>
            <person name="Zhou S."/>
            <person name="Schwartz D.C."/>
            <person name="Freitag M."/>
            <person name="Ma L.J."/>
            <person name="Danchin E.G."/>
            <person name="Henrissat B."/>
            <person name="Coutinho P.M."/>
            <person name="Nelson D.R."/>
            <person name="Straney D."/>
            <person name="Napoli C.A."/>
            <person name="Barker B.M."/>
            <person name="Gribskov M."/>
            <person name="Rep M."/>
            <person name="Kroken S."/>
            <person name="Molnar I."/>
            <person name="Rensing C."/>
            <person name="Kennell J.C."/>
            <person name="Zamora J."/>
            <person name="Farman M.L."/>
            <person name="Selker E.U."/>
            <person name="Salamov A."/>
            <person name="Shapiro H."/>
            <person name="Pangilinan J."/>
            <person name="Lindquist E."/>
            <person name="Lamers C."/>
            <person name="Grigoriev I.V."/>
            <person name="Geiser D.M."/>
            <person name="Covert S.F."/>
            <person name="Temporini E."/>
            <person name="Vanetten H.D."/>
        </authorList>
    </citation>
    <scope>NUCLEOTIDE SEQUENCE [LARGE SCALE GENOMIC DNA]</scope>
    <source>
        <strain evidence="3">ATCC MYA-4622 / CBS 123669 / FGSC 9596 / NRRL 45880 / 77-13-4</strain>
    </source>
</reference>
<feature type="compositionally biased region" description="Acidic residues" evidence="1">
    <location>
        <begin position="736"/>
        <end position="750"/>
    </location>
</feature>
<dbReference type="STRING" id="660122.C7ZPZ9"/>
<dbReference type="OMA" id="CRNLNIM"/>
<dbReference type="OrthoDB" id="5106856at2759"/>
<feature type="compositionally biased region" description="Acidic residues" evidence="1">
    <location>
        <begin position="181"/>
        <end position="200"/>
    </location>
</feature>
<accession>C7ZPZ9</accession>
<dbReference type="Proteomes" id="UP000005206">
    <property type="component" value="Unassembled WGS sequence"/>
</dbReference>
<feature type="region of interest" description="Disordered" evidence="1">
    <location>
        <begin position="536"/>
        <end position="667"/>
    </location>
</feature>
<dbReference type="RefSeq" id="XP_003039627.1">
    <property type="nucleotide sequence ID" value="XM_003039581.1"/>
</dbReference>
<dbReference type="EMBL" id="GG698976">
    <property type="protein sequence ID" value="EEU33914.1"/>
    <property type="molecule type" value="Genomic_DNA"/>
</dbReference>
<dbReference type="AlphaFoldDB" id="C7ZPZ9"/>
<gene>
    <name evidence="2" type="ORF">NECHADRAFT_89044</name>
</gene>
<feature type="compositionally biased region" description="Polar residues" evidence="1">
    <location>
        <begin position="403"/>
        <end position="414"/>
    </location>
</feature>
<dbReference type="KEGG" id="nhe:NECHADRAFT_89044"/>
<name>C7ZPZ9_FUSV7</name>
<evidence type="ECO:0000313" key="3">
    <source>
        <dbReference type="Proteomes" id="UP000005206"/>
    </source>
</evidence>
<feature type="compositionally biased region" description="Basic and acidic residues" evidence="1">
    <location>
        <begin position="464"/>
        <end position="474"/>
    </location>
</feature>
<dbReference type="VEuPathDB" id="FungiDB:NECHADRAFT_89044"/>
<feature type="compositionally biased region" description="Basic and acidic residues" evidence="1">
    <location>
        <begin position="280"/>
        <end position="289"/>
    </location>
</feature>
<evidence type="ECO:0000256" key="1">
    <source>
        <dbReference type="SAM" id="MobiDB-lite"/>
    </source>
</evidence>
<sequence>MGRITGSDDAQRQFNGKFLEELRTNSSKRMAWTAQDRVAMLKWLANGRHSKDTLREDEKSLSNLAVSIGIEPAKLHKKHRIVLKRKMLSSMEYTLQTLKNEGKVSECWDPSTRKKRLRWPEALVSEILGETSTLSSALERILRESTPEEEVAPSGHNREETTAANPKTPTQPIAGTTEPIVIDDDDDDDDDDFLDSEGDIEMGGITTSLAKTVLSNEVRDGKARADFDAGEMKEALRRSMQDEITRLQQLIQDQSHQRQNLHNVQFPRPPSHQPQAHAPSKKEDERRQAAEQLASIEQLASRERDQIQLKMKQEQERREAELRAREEAIKQHQQDLEAQRATAKLEEAELAKAEAEAEMMRQMREDAWEQELEEKTQEMEQEKRRHLIQQFLQRQQDQHQPSDDTQNPEGQQNTSPPPPSPPPAHPQREMRPFPEYTAPSSRRRIPSSLKGSIFADNNNNNKSPDLEADRKRLEALLASPSVMPAAPRGEEQRHERMAAAQVHPDSTNVFHSFWGNVPNPAPSPNVLVSSVKGATNTFSVPDADSEWESHTGSDPGESNAGSLDEYVTPRATPRPSTVGLFPFGVPPMGPLRSAREADVQNAQGKGKEVEPASHSLPVPPPAISLLGKSSDDVQRDDDEFGRSGDASLDQISIVSSPGPPSPTVPTTLPFQFKPGSFAMDRFATSDNVPGPSTHGEWPARLGSESAKETHFVPPQHSAWDGFWQSHGPIFRQPSTIEDEDERGDEDETDETSSHDSEPLPETKYLMNANSTLGMLQQPMTAQDLEARQAIMHRLIDMAADNRIWGGQQMTP</sequence>
<keyword evidence="3" id="KW-1185">Reference proteome</keyword>
<evidence type="ECO:0000313" key="2">
    <source>
        <dbReference type="EMBL" id="EEU33914.1"/>
    </source>
</evidence>
<feature type="compositionally biased region" description="Basic and acidic residues" evidence="1">
    <location>
        <begin position="488"/>
        <end position="497"/>
    </location>
</feature>
<dbReference type="GeneID" id="9667151"/>
<proteinExistence type="predicted"/>
<dbReference type="HOGENOM" id="CLU_347830_0_0_1"/>
<protein>
    <submittedName>
        <fullName evidence="2">Uncharacterized protein</fullName>
    </submittedName>
</protein>
<dbReference type="InParanoid" id="C7ZPZ9"/>
<dbReference type="eggNOG" id="ENOG502RPX9">
    <property type="taxonomic scope" value="Eukaryota"/>
</dbReference>
<feature type="compositionally biased region" description="Basic and acidic residues" evidence="1">
    <location>
        <begin position="300"/>
        <end position="383"/>
    </location>
</feature>
<feature type="region of interest" description="Disordered" evidence="1">
    <location>
        <begin position="144"/>
        <end position="200"/>
    </location>
</feature>
<organism evidence="2 3">
    <name type="scientific">Fusarium vanettenii (strain ATCC MYA-4622 / CBS 123669 / FGSC 9596 / NRRL 45880 / 77-13-4)</name>
    <name type="common">Fusarium solani subsp. pisi</name>
    <dbReference type="NCBI Taxonomy" id="660122"/>
    <lineage>
        <taxon>Eukaryota</taxon>
        <taxon>Fungi</taxon>
        <taxon>Dikarya</taxon>
        <taxon>Ascomycota</taxon>
        <taxon>Pezizomycotina</taxon>
        <taxon>Sordariomycetes</taxon>
        <taxon>Hypocreomycetidae</taxon>
        <taxon>Hypocreales</taxon>
        <taxon>Nectriaceae</taxon>
        <taxon>Fusarium</taxon>
        <taxon>Fusarium solani species complex</taxon>
        <taxon>Fusarium vanettenii</taxon>
    </lineage>
</organism>
<feature type="compositionally biased region" description="Polar residues" evidence="1">
    <location>
        <begin position="162"/>
        <end position="174"/>
    </location>
</feature>
<feature type="region of interest" description="Disordered" evidence="1">
    <location>
        <begin position="724"/>
        <end position="761"/>
    </location>
</feature>
<feature type="region of interest" description="Disordered" evidence="1">
    <location>
        <begin position="263"/>
        <end position="502"/>
    </location>
</feature>